<reference evidence="1 2" key="1">
    <citation type="submission" date="2016-03" db="EMBL/GenBank/DDBJ databases">
        <title>How can Kluyveromyces marxianus grow so fast - potential evolutionary course in Saccharomyces Complex revealed by comparative genomics.</title>
        <authorList>
            <person name="Mo W."/>
            <person name="Lu W."/>
            <person name="Yang X."/>
            <person name="Qi J."/>
            <person name="Lv H."/>
        </authorList>
    </citation>
    <scope>NUCLEOTIDE SEQUENCE [LARGE SCALE GENOMIC DNA]</scope>
    <source>
        <strain evidence="1 2">FIM1</strain>
    </source>
</reference>
<organism evidence="1 2">
    <name type="scientific">Kluyveromyces marxianus</name>
    <name type="common">Yeast</name>
    <name type="synonym">Candida kefyr</name>
    <dbReference type="NCBI Taxonomy" id="4911"/>
    <lineage>
        <taxon>Eukaryota</taxon>
        <taxon>Fungi</taxon>
        <taxon>Dikarya</taxon>
        <taxon>Ascomycota</taxon>
        <taxon>Saccharomycotina</taxon>
        <taxon>Saccharomycetes</taxon>
        <taxon>Saccharomycetales</taxon>
        <taxon>Saccharomycetaceae</taxon>
        <taxon>Kluyveromyces</taxon>
    </lineage>
</organism>
<dbReference type="EMBL" id="CP015057">
    <property type="protein sequence ID" value="QGN16213.1"/>
    <property type="molecule type" value="Genomic_DNA"/>
</dbReference>
<evidence type="ECO:0000313" key="2">
    <source>
        <dbReference type="Proteomes" id="UP000422736"/>
    </source>
</evidence>
<dbReference type="Proteomes" id="UP000422736">
    <property type="component" value="Chromosome 4"/>
</dbReference>
<evidence type="ECO:0000313" key="1">
    <source>
        <dbReference type="EMBL" id="QGN16213.1"/>
    </source>
</evidence>
<proteinExistence type="predicted"/>
<dbReference type="InterPro" id="IPR029044">
    <property type="entry name" value="Nucleotide-diphossugar_trans"/>
</dbReference>
<dbReference type="SUPFAM" id="SSF53448">
    <property type="entry name" value="Nucleotide-diphospho-sugar transferases"/>
    <property type="match status" value="1"/>
</dbReference>
<name>A0ABX6EYN8_KLUMA</name>
<reference evidence="1 2" key="2">
    <citation type="submission" date="2019-11" db="EMBL/GenBank/DDBJ databases">
        <authorList>
            <person name="Lu H."/>
        </authorList>
    </citation>
    <scope>NUCLEOTIDE SEQUENCE [LARGE SCALE GENOMIC DNA]</scope>
    <source>
        <strain evidence="1 2">FIM1</strain>
    </source>
</reference>
<dbReference type="Gene3D" id="3.90.550.10">
    <property type="entry name" value="Spore Coat Polysaccharide Biosynthesis Protein SpsA, Chain A"/>
    <property type="match status" value="1"/>
</dbReference>
<sequence>MGFGSKRKLKLLLGALFATCLISVFTTYGSDSLPESIKFPIDTSWASEQLKGLKSSFGKKTSTTYDPSNIKQIPYSAIEKLYDYELNSVSNIDWSHYAYVNYAADENYLCSSIIHFNRLLETATQAKLVLLVAKELTELSPDHPVSKMLAGFKALSENCIVEPVDTITITDDSSEWSKSLTKLHVFGLTEFERVVYFDSDALITNNLDELFFLPDYVQFAAPATYWFLKDSEIPALVEETKKVSASLNVTSDLYLIEQKLSEKIANGEEIYNDLPNLPKSLYPKSENADFESEDNTYFKFSSTLMVIKPEQSQYESLVNEIIPKYTNGTKKYDMDLINIEFYDFNKTVEDQINLSKQIMQGFKPTMLVLPYDKYTVITRTLQDENYQQLLHNGILGYETSDKSKGPVSAKYYHFSDHPTKKPWNYKKISDVSCAKKAPEDSCKVWLNLFANYFDERAKYCVT</sequence>
<dbReference type="PANTHER" id="PTHR11183">
    <property type="entry name" value="GLYCOGENIN SUBFAMILY MEMBER"/>
    <property type="match status" value="1"/>
</dbReference>
<gene>
    <name evidence="1" type="primary">GNT1-A</name>
    <name evidence="1" type="ORF">FIM1_2917</name>
</gene>
<dbReference type="InterPro" id="IPR050587">
    <property type="entry name" value="GNT1/Glycosyltrans_8"/>
</dbReference>
<keyword evidence="2" id="KW-1185">Reference proteome</keyword>
<accession>A0ABX6EYN8</accession>
<protein>
    <submittedName>
        <fullName evidence="1">Glucose N-acetyltransferase 1-A</fullName>
    </submittedName>
</protein>